<dbReference type="Pfam" id="PF01968">
    <property type="entry name" value="Hydantoinase_A"/>
    <property type="match status" value="1"/>
</dbReference>
<sequence>MRFATDTGGTFTDLVVEEDDGTITLHKAATTPSDPVAGVLDALRVAADARGLTLADLLARGDSFIHGTTHAINAIIQGRTARTALIVTAGHRDMLLFREGGRAEPFNHAHAYPQPYVPRALTFEVPERIMAGGKVLTALDEAATEQVLEAIAQADVEAIAVALLWSTVNPVHENRIGAMIAARFPGTPFSLSHSVNPTLREFRRASSAAIDASLKPLMGAYLGSLEARLAEAGFAGRVMVLTSAGGMVDAREVAAQPISAINSGPSMAPVAGRHYALREGGFDNAIIADTGGTTYDISIIADGRVAMTRDLWIGEPYRGHLAGYPSVEVKSVGAGGGSIARVDASGLLHVGPQSAGAMPGPVCYQRGGTLPTVTDACVVLGYLDPDFFLGGKMQLDAEGARRAIEEHIAAPLGVSIEEAAWSIVDLATEAMVQAIQDLVVNQGIDPARAVLIGGGGAAGLNSTFIARRLGCPRLLIPETGAAMSAAGAMMSDITAEFAATVHSNTARFDSDAVGAAVAGLAARAAQFIARSGRPGETHFIAEARYEGQAWEIDVPLPNTDFASDRAIADFRKRFEAEHLRLFTIVDPASDIELIGLRARVQCSARDGASDFRLAMHQAERREAGTREVYFAGSGWCSTAVWRLEAIGPDLKIDGPAIIESDFTTIVVDPASCFWRSAPGAILIEERSQ</sequence>
<feature type="domain" description="Hydantoinase/oxoprolinase N-terminal" evidence="2">
    <location>
        <begin position="2"/>
        <end position="181"/>
    </location>
</feature>
<name>A0ABM6MAV7_9SPHN</name>
<evidence type="ECO:0000259" key="1">
    <source>
        <dbReference type="Pfam" id="PF01968"/>
    </source>
</evidence>
<dbReference type="EMBL" id="CP020083">
    <property type="protein sequence ID" value="ASR53084.1"/>
    <property type="molecule type" value="Genomic_DNA"/>
</dbReference>
<proteinExistence type="predicted"/>
<feature type="domain" description="Acetophenone carboxylase-like C-terminal" evidence="3">
    <location>
        <begin position="538"/>
        <end position="670"/>
    </location>
</feature>
<dbReference type="InterPro" id="IPR045079">
    <property type="entry name" value="Oxoprolinase-like"/>
</dbReference>
<dbReference type="InterPro" id="IPR008040">
    <property type="entry name" value="Hydant_A_N"/>
</dbReference>
<gene>
    <name evidence="4" type="ORF">B5J99_17810</name>
</gene>
<evidence type="ECO:0000259" key="2">
    <source>
        <dbReference type="Pfam" id="PF05378"/>
    </source>
</evidence>
<dbReference type="RefSeq" id="WP_117353169.1">
    <property type="nucleotide sequence ID" value="NZ_CP020083.1"/>
</dbReference>
<evidence type="ECO:0000259" key="3">
    <source>
        <dbReference type="Pfam" id="PF19278"/>
    </source>
</evidence>
<dbReference type="Proteomes" id="UP000258016">
    <property type="component" value="Chromosome"/>
</dbReference>
<feature type="domain" description="Hydantoinase A/oxoprolinase" evidence="1">
    <location>
        <begin position="204"/>
        <end position="496"/>
    </location>
</feature>
<keyword evidence="5" id="KW-1185">Reference proteome</keyword>
<dbReference type="InterPro" id="IPR049517">
    <property type="entry name" value="ACX-like_C"/>
</dbReference>
<dbReference type="SUPFAM" id="SSF53067">
    <property type="entry name" value="Actin-like ATPase domain"/>
    <property type="match status" value="1"/>
</dbReference>
<accession>A0ABM6MAV7</accession>
<evidence type="ECO:0000313" key="5">
    <source>
        <dbReference type="Proteomes" id="UP000258016"/>
    </source>
</evidence>
<dbReference type="InterPro" id="IPR002821">
    <property type="entry name" value="Hydantoinase_A"/>
</dbReference>
<dbReference type="Pfam" id="PF19278">
    <property type="entry name" value="Hydant_A_C"/>
    <property type="match status" value="1"/>
</dbReference>
<dbReference type="PANTHER" id="PTHR11365:SF23">
    <property type="entry name" value="HYPOTHETICAL 5-OXOPROLINASE (EUROFUNG)-RELATED"/>
    <property type="match status" value="1"/>
</dbReference>
<evidence type="ECO:0000313" key="4">
    <source>
        <dbReference type="EMBL" id="ASR53084.1"/>
    </source>
</evidence>
<dbReference type="Pfam" id="PF05378">
    <property type="entry name" value="Hydant_A_N"/>
    <property type="match status" value="1"/>
</dbReference>
<organism evidence="4 5">
    <name type="scientific">Blastomonas fulva</name>
    <dbReference type="NCBI Taxonomy" id="1550728"/>
    <lineage>
        <taxon>Bacteria</taxon>
        <taxon>Pseudomonadati</taxon>
        <taxon>Pseudomonadota</taxon>
        <taxon>Alphaproteobacteria</taxon>
        <taxon>Sphingomonadales</taxon>
        <taxon>Sphingomonadaceae</taxon>
        <taxon>Blastomonas</taxon>
    </lineage>
</organism>
<dbReference type="PANTHER" id="PTHR11365">
    <property type="entry name" value="5-OXOPROLINASE RELATED"/>
    <property type="match status" value="1"/>
</dbReference>
<dbReference type="GeneID" id="303487451"/>
<reference evidence="4 5" key="1">
    <citation type="submission" date="2017-03" db="EMBL/GenBank/DDBJ databases">
        <title>Complete genome sequence of Blastomonas fulva degrading microcsystin LR.</title>
        <authorList>
            <person name="Lee H.-g."/>
            <person name="Jin L."/>
            <person name="oh H.-M."/>
        </authorList>
    </citation>
    <scope>NUCLEOTIDE SEQUENCE [LARGE SCALE GENOMIC DNA]</scope>
    <source>
        <strain evidence="4 5">T2</strain>
    </source>
</reference>
<protein>
    <submittedName>
        <fullName evidence="4">5-oxoprolinase</fullName>
    </submittedName>
</protein>
<dbReference type="InterPro" id="IPR043129">
    <property type="entry name" value="ATPase_NBD"/>
</dbReference>